<dbReference type="EMBL" id="CM042057">
    <property type="protein sequence ID" value="KAI3692284.1"/>
    <property type="molecule type" value="Genomic_DNA"/>
</dbReference>
<gene>
    <name evidence="1" type="ORF">L6452_32098</name>
</gene>
<accession>A0ACB8Z3P2</accession>
<dbReference type="Proteomes" id="UP001055879">
    <property type="component" value="Linkage Group LG11"/>
</dbReference>
<evidence type="ECO:0000313" key="1">
    <source>
        <dbReference type="EMBL" id="KAI3692284.1"/>
    </source>
</evidence>
<reference evidence="2" key="1">
    <citation type="journal article" date="2022" name="Mol. Ecol. Resour.">
        <title>The genomes of chicory, endive, great burdock and yacon provide insights into Asteraceae palaeo-polyploidization history and plant inulin production.</title>
        <authorList>
            <person name="Fan W."/>
            <person name="Wang S."/>
            <person name="Wang H."/>
            <person name="Wang A."/>
            <person name="Jiang F."/>
            <person name="Liu H."/>
            <person name="Zhao H."/>
            <person name="Xu D."/>
            <person name="Zhang Y."/>
        </authorList>
    </citation>
    <scope>NUCLEOTIDE SEQUENCE [LARGE SCALE GENOMIC DNA]</scope>
    <source>
        <strain evidence="2">cv. Niubang</strain>
    </source>
</reference>
<comment type="caution">
    <text evidence="1">The sequence shown here is derived from an EMBL/GenBank/DDBJ whole genome shotgun (WGS) entry which is preliminary data.</text>
</comment>
<protein>
    <submittedName>
        <fullName evidence="1">Uncharacterized protein</fullName>
    </submittedName>
</protein>
<name>A0ACB8Z3P2_ARCLA</name>
<reference evidence="1 2" key="2">
    <citation type="journal article" date="2022" name="Mol. Ecol. Resour.">
        <title>The genomes of chicory, endive, great burdock and yacon provide insights into Asteraceae paleo-polyploidization history and plant inulin production.</title>
        <authorList>
            <person name="Fan W."/>
            <person name="Wang S."/>
            <person name="Wang H."/>
            <person name="Wang A."/>
            <person name="Jiang F."/>
            <person name="Liu H."/>
            <person name="Zhao H."/>
            <person name="Xu D."/>
            <person name="Zhang Y."/>
        </authorList>
    </citation>
    <scope>NUCLEOTIDE SEQUENCE [LARGE SCALE GENOMIC DNA]</scope>
    <source>
        <strain evidence="2">cv. Niubang</strain>
    </source>
</reference>
<sequence length="99" mass="10790">MAIRKIRSLDPPYQEDQKPCSSILGRSEVVASVCPSHVMMLWTVAVVGASIGGDGLLPIRYPHPTPTVTKLIFVKISNHAENPSSGSWIIGKLENRPLQ</sequence>
<keyword evidence="2" id="KW-1185">Reference proteome</keyword>
<organism evidence="1 2">
    <name type="scientific">Arctium lappa</name>
    <name type="common">Greater burdock</name>
    <name type="synonym">Lappa major</name>
    <dbReference type="NCBI Taxonomy" id="4217"/>
    <lineage>
        <taxon>Eukaryota</taxon>
        <taxon>Viridiplantae</taxon>
        <taxon>Streptophyta</taxon>
        <taxon>Embryophyta</taxon>
        <taxon>Tracheophyta</taxon>
        <taxon>Spermatophyta</taxon>
        <taxon>Magnoliopsida</taxon>
        <taxon>eudicotyledons</taxon>
        <taxon>Gunneridae</taxon>
        <taxon>Pentapetalae</taxon>
        <taxon>asterids</taxon>
        <taxon>campanulids</taxon>
        <taxon>Asterales</taxon>
        <taxon>Asteraceae</taxon>
        <taxon>Carduoideae</taxon>
        <taxon>Cardueae</taxon>
        <taxon>Arctiinae</taxon>
        <taxon>Arctium</taxon>
    </lineage>
</organism>
<evidence type="ECO:0000313" key="2">
    <source>
        <dbReference type="Proteomes" id="UP001055879"/>
    </source>
</evidence>
<proteinExistence type="predicted"/>